<name>A0A0E0JFA9_ORYPU</name>
<evidence type="ECO:0000256" key="5">
    <source>
        <dbReference type="SAM" id="SignalP"/>
    </source>
</evidence>
<comment type="similarity">
    <text evidence="1">Belongs to the plant rapid alkalinization factor (RALF) family.</text>
</comment>
<keyword evidence="4" id="KW-1015">Disulfide bond</keyword>
<sequence length="149" mass="15479">MAPRLRRGVSVLALLVVVVAAAAVPSAGATDDDLGVASASASGRRQMASASSSTCDGAVGECDVDDEEEVEEMALMGAAGAAAGETLMRRSLAARRPTNRYVSYSALDANKVPCNKRGQSYYQNCASQKAANPYRRGCSAITRCARNTN</sequence>
<dbReference type="GO" id="GO:0009506">
    <property type="term" value="C:plasmodesma"/>
    <property type="evidence" value="ECO:0007669"/>
    <property type="project" value="TreeGrafter"/>
</dbReference>
<evidence type="ECO:0000256" key="4">
    <source>
        <dbReference type="ARBA" id="ARBA00023157"/>
    </source>
</evidence>
<organism evidence="6">
    <name type="scientific">Oryza punctata</name>
    <name type="common">Red rice</name>
    <dbReference type="NCBI Taxonomy" id="4537"/>
    <lineage>
        <taxon>Eukaryota</taxon>
        <taxon>Viridiplantae</taxon>
        <taxon>Streptophyta</taxon>
        <taxon>Embryophyta</taxon>
        <taxon>Tracheophyta</taxon>
        <taxon>Spermatophyta</taxon>
        <taxon>Magnoliopsida</taxon>
        <taxon>Liliopsida</taxon>
        <taxon>Poales</taxon>
        <taxon>Poaceae</taxon>
        <taxon>BOP clade</taxon>
        <taxon>Oryzoideae</taxon>
        <taxon>Oryzeae</taxon>
        <taxon>Oryzinae</taxon>
        <taxon>Oryza</taxon>
    </lineage>
</organism>
<dbReference type="Proteomes" id="UP000026962">
    <property type="component" value="Chromosome 1"/>
</dbReference>
<dbReference type="eggNOG" id="ENOG502S5XY">
    <property type="taxonomic scope" value="Eukaryota"/>
</dbReference>
<dbReference type="OMA" id="YSNCGAS"/>
<dbReference type="HOGENOM" id="CLU_127895_1_2_1"/>
<dbReference type="STRING" id="4537.A0A0E0JFA9"/>
<dbReference type="GO" id="GO:0019722">
    <property type="term" value="P:calcium-mediated signaling"/>
    <property type="evidence" value="ECO:0007669"/>
    <property type="project" value="TreeGrafter"/>
</dbReference>
<feature type="signal peptide" evidence="5">
    <location>
        <begin position="1"/>
        <end position="29"/>
    </location>
</feature>
<dbReference type="Gramene" id="OPUNC01G06270.1">
    <property type="protein sequence ID" value="OPUNC01G06270.1"/>
    <property type="gene ID" value="OPUNC01G06270"/>
</dbReference>
<feature type="chain" id="PRO_5002363874" evidence="5">
    <location>
        <begin position="30"/>
        <end position="149"/>
    </location>
</feature>
<dbReference type="AlphaFoldDB" id="A0A0E0JFA9"/>
<dbReference type="Pfam" id="PF05498">
    <property type="entry name" value="RALF"/>
    <property type="match status" value="1"/>
</dbReference>
<reference evidence="6" key="2">
    <citation type="submission" date="2018-05" db="EMBL/GenBank/DDBJ databases">
        <title>OpunRS2 (Oryza punctata Reference Sequence Version 2).</title>
        <authorList>
            <person name="Zhang J."/>
            <person name="Kudrna D."/>
            <person name="Lee S."/>
            <person name="Talag J."/>
            <person name="Welchert J."/>
            <person name="Wing R.A."/>
        </authorList>
    </citation>
    <scope>NUCLEOTIDE SEQUENCE [LARGE SCALE GENOMIC DNA]</scope>
</reference>
<accession>A0A0E0JFA9</accession>
<keyword evidence="3 5" id="KW-0732">Signal</keyword>
<evidence type="ECO:0000256" key="1">
    <source>
        <dbReference type="ARBA" id="ARBA00009178"/>
    </source>
</evidence>
<evidence type="ECO:0000313" key="6">
    <source>
        <dbReference type="EnsemblPlants" id="OPUNC01G06270.1"/>
    </source>
</evidence>
<evidence type="ECO:0000313" key="7">
    <source>
        <dbReference type="Proteomes" id="UP000026962"/>
    </source>
</evidence>
<dbReference type="PANTHER" id="PTHR33136:SF89">
    <property type="entry name" value="PROTEIN RALF-LIKE 19"/>
    <property type="match status" value="1"/>
</dbReference>
<dbReference type="PANTHER" id="PTHR33136">
    <property type="entry name" value="RAPID ALKALINIZATION FACTOR-LIKE"/>
    <property type="match status" value="1"/>
</dbReference>
<dbReference type="GO" id="GO:0005179">
    <property type="term" value="F:hormone activity"/>
    <property type="evidence" value="ECO:0007669"/>
    <property type="project" value="UniProtKB-KW"/>
</dbReference>
<keyword evidence="7" id="KW-1185">Reference proteome</keyword>
<dbReference type="EnsemblPlants" id="OPUNC01G06270.1">
    <property type="protein sequence ID" value="OPUNC01G06270.1"/>
    <property type="gene ID" value="OPUNC01G06270"/>
</dbReference>
<evidence type="ECO:0000256" key="2">
    <source>
        <dbReference type="ARBA" id="ARBA00022702"/>
    </source>
</evidence>
<proteinExistence type="inferred from homology"/>
<keyword evidence="2" id="KW-0372">Hormone</keyword>
<reference evidence="6" key="1">
    <citation type="submission" date="2015-04" db="UniProtKB">
        <authorList>
            <consortium name="EnsemblPlants"/>
        </authorList>
    </citation>
    <scope>IDENTIFICATION</scope>
</reference>
<evidence type="ECO:0000256" key="3">
    <source>
        <dbReference type="ARBA" id="ARBA00022729"/>
    </source>
</evidence>
<protein>
    <submittedName>
        <fullName evidence="6">Uncharacterized protein</fullName>
    </submittedName>
</protein>
<dbReference type="InterPro" id="IPR008801">
    <property type="entry name" value="RALF"/>
</dbReference>